<dbReference type="AlphaFoldDB" id="A0A834XSY0"/>
<feature type="compositionally biased region" description="Polar residues" evidence="1">
    <location>
        <begin position="167"/>
        <end position="177"/>
    </location>
</feature>
<dbReference type="InterPro" id="IPR025609">
    <property type="entry name" value="Lsm14-like_N"/>
</dbReference>
<dbReference type="SUPFAM" id="SSF50182">
    <property type="entry name" value="Sm-like ribonucleoproteins"/>
    <property type="match status" value="1"/>
</dbReference>
<dbReference type="PANTHER" id="PTHR13586">
    <property type="entry name" value="SCD6 PROTEIN-RELATED"/>
    <property type="match status" value="1"/>
</dbReference>
<dbReference type="InterPro" id="IPR010920">
    <property type="entry name" value="LSM_dom_sf"/>
</dbReference>
<feature type="region of interest" description="Disordered" evidence="1">
    <location>
        <begin position="144"/>
        <end position="177"/>
    </location>
</feature>
<dbReference type="InterPro" id="IPR013087">
    <property type="entry name" value="Znf_C2H2_type"/>
</dbReference>
<proteinExistence type="predicted"/>
<dbReference type="Proteomes" id="UP000639338">
    <property type="component" value="Unassembled WGS sequence"/>
</dbReference>
<dbReference type="InterPro" id="IPR047575">
    <property type="entry name" value="Sm"/>
</dbReference>
<feature type="region of interest" description="Disordered" evidence="1">
    <location>
        <begin position="246"/>
        <end position="333"/>
    </location>
</feature>
<dbReference type="PROSITE" id="PS00028">
    <property type="entry name" value="ZINC_FINGER_C2H2_1"/>
    <property type="match status" value="1"/>
</dbReference>
<dbReference type="GO" id="GO:0033962">
    <property type="term" value="P:P-body assembly"/>
    <property type="evidence" value="ECO:0007669"/>
    <property type="project" value="TreeGrafter"/>
</dbReference>
<dbReference type="EMBL" id="JACMRX010000004">
    <property type="protein sequence ID" value="KAF7991057.1"/>
    <property type="molecule type" value="Genomic_DNA"/>
</dbReference>
<evidence type="ECO:0000259" key="2">
    <source>
        <dbReference type="PROSITE" id="PS52002"/>
    </source>
</evidence>
<dbReference type="Gene3D" id="2.30.30.100">
    <property type="match status" value="1"/>
</dbReference>
<comment type="caution">
    <text evidence="3">The sequence shown here is derived from an EMBL/GenBank/DDBJ whole genome shotgun (WGS) entry which is preliminary data.</text>
</comment>
<dbReference type="Pfam" id="PF12701">
    <property type="entry name" value="LSM14"/>
    <property type="match status" value="1"/>
</dbReference>
<dbReference type="GO" id="GO:0000932">
    <property type="term" value="C:P-body"/>
    <property type="evidence" value="ECO:0007669"/>
    <property type="project" value="TreeGrafter"/>
</dbReference>
<dbReference type="OrthoDB" id="21539at2759"/>
<organism evidence="3 4">
    <name type="scientific">Aphidius gifuensis</name>
    <name type="common">Parasitoid wasp</name>
    <dbReference type="NCBI Taxonomy" id="684658"/>
    <lineage>
        <taxon>Eukaryota</taxon>
        <taxon>Metazoa</taxon>
        <taxon>Ecdysozoa</taxon>
        <taxon>Arthropoda</taxon>
        <taxon>Hexapoda</taxon>
        <taxon>Insecta</taxon>
        <taxon>Pterygota</taxon>
        <taxon>Neoptera</taxon>
        <taxon>Endopterygota</taxon>
        <taxon>Hymenoptera</taxon>
        <taxon>Apocrita</taxon>
        <taxon>Ichneumonoidea</taxon>
        <taxon>Braconidae</taxon>
        <taxon>Aphidiinae</taxon>
        <taxon>Aphidius</taxon>
    </lineage>
</organism>
<name>A0A834XSY0_APHGI</name>
<gene>
    <name evidence="3" type="ORF">HCN44_002619</name>
</gene>
<dbReference type="GO" id="GO:0003729">
    <property type="term" value="F:mRNA binding"/>
    <property type="evidence" value="ECO:0007669"/>
    <property type="project" value="TreeGrafter"/>
</dbReference>
<protein>
    <recommendedName>
        <fullName evidence="2">Sm domain-containing protein</fullName>
    </recommendedName>
</protein>
<feature type="compositionally biased region" description="Polar residues" evidence="1">
    <location>
        <begin position="260"/>
        <end position="284"/>
    </location>
</feature>
<dbReference type="PROSITE" id="PS52002">
    <property type="entry name" value="SM"/>
    <property type="match status" value="1"/>
</dbReference>
<dbReference type="CDD" id="cd01736">
    <property type="entry name" value="LSm14_N"/>
    <property type="match status" value="1"/>
</dbReference>
<feature type="domain" description="Sm" evidence="2">
    <location>
        <begin position="1"/>
        <end position="82"/>
    </location>
</feature>
<evidence type="ECO:0000256" key="1">
    <source>
        <dbReference type="SAM" id="MobiDB-lite"/>
    </source>
</evidence>
<feature type="compositionally biased region" description="Gly residues" evidence="1">
    <location>
        <begin position="149"/>
        <end position="158"/>
    </location>
</feature>
<evidence type="ECO:0000313" key="3">
    <source>
        <dbReference type="EMBL" id="KAF7991057.1"/>
    </source>
</evidence>
<keyword evidence="4" id="KW-1185">Reference proteome</keyword>
<dbReference type="SMART" id="SM01271">
    <property type="entry name" value="LSM14"/>
    <property type="match status" value="1"/>
</dbReference>
<reference evidence="3 4" key="1">
    <citation type="submission" date="2020-08" db="EMBL/GenBank/DDBJ databases">
        <title>Aphidius gifuensis genome sequencing and assembly.</title>
        <authorList>
            <person name="Du Z."/>
        </authorList>
    </citation>
    <scope>NUCLEOTIDE SEQUENCE [LARGE SCALE GENOMIC DNA]</scope>
    <source>
        <strain evidence="3">YNYX2018</strain>
        <tissue evidence="3">Adults</tissue>
    </source>
</reference>
<evidence type="ECO:0000313" key="4">
    <source>
        <dbReference type="Proteomes" id="UP000639338"/>
    </source>
</evidence>
<dbReference type="SMART" id="SM00355">
    <property type="entry name" value="ZnF_C2H2"/>
    <property type="match status" value="3"/>
</dbReference>
<dbReference type="Gene3D" id="3.30.160.60">
    <property type="entry name" value="Classic Zinc Finger"/>
    <property type="match status" value="1"/>
</dbReference>
<dbReference type="PANTHER" id="PTHR13586:SF0">
    <property type="entry name" value="TRAILER HITCH, ISOFORM H"/>
    <property type="match status" value="1"/>
</dbReference>
<sequence>MTSAMPELGSKISLISKQLGIRYQGTLVAFDAQKNTIALMNVLSFGTENRDTQFPVVPQNQVYEYILFRASDIRDIRVMTVQQAPIGQQTYQMMPGMAGPASSIPGFPGAYPMSVGGGGGGHIMMANNARPQNQHVYNHSVTDVLDLSGSGGGGGGGSRSKTPPPSLTASKSPSIGQPTYQMIPTPNNPHSMMPGMAGPASSIPGFPGAYPMSMGGGGGGHNMMANNARPQNQHIMNNNQINKAPSLLDLISGGGGGGSRSNTPTPSLITRKSPSIDQATQAGHQQRVGKIGEKTTNRNAHQNQHQQHRDGPRGRSGSALSQYSDTKHQNPRRHLEYPIDTPAFQRFFTCPYCFFLMDPDFARGHLDDYHKRPLVCKVCFNMATNRNRLNEHENSHSILTQHFYYQCVFCDLKYPDKGQLYQHISNSHAERVEAFNWI</sequence>
<dbReference type="GO" id="GO:0034063">
    <property type="term" value="P:stress granule assembly"/>
    <property type="evidence" value="ECO:0007669"/>
    <property type="project" value="TreeGrafter"/>
</dbReference>
<accession>A0A834XSY0</accession>